<dbReference type="AlphaFoldDB" id="A0A5J4U4V2"/>
<name>A0A5J4U4V2_9EUKA</name>
<accession>A0A5J4U4V2</accession>
<gene>
    <name evidence="1" type="ORF">EZS28_039095</name>
</gene>
<evidence type="ECO:0000313" key="1">
    <source>
        <dbReference type="EMBL" id="KAA6365379.1"/>
    </source>
</evidence>
<evidence type="ECO:0000313" key="2">
    <source>
        <dbReference type="Proteomes" id="UP000324800"/>
    </source>
</evidence>
<proteinExistence type="predicted"/>
<dbReference type="EMBL" id="SNRW01020516">
    <property type="protein sequence ID" value="KAA6365379.1"/>
    <property type="molecule type" value="Genomic_DNA"/>
</dbReference>
<organism evidence="1 2">
    <name type="scientific">Streblomastix strix</name>
    <dbReference type="NCBI Taxonomy" id="222440"/>
    <lineage>
        <taxon>Eukaryota</taxon>
        <taxon>Metamonada</taxon>
        <taxon>Preaxostyla</taxon>
        <taxon>Oxymonadida</taxon>
        <taxon>Streblomastigidae</taxon>
        <taxon>Streblomastix</taxon>
    </lineage>
</organism>
<sequence length="143" mass="16794">MQLVSNISLSIIRNQTYQTLTEQCPYLVIITLCALVHLYYRLEIKGIRTTKVYGCQSANVESNIVIQDIYSCKLLEILVTLGLMKYILLQRIDWTRYRSVADFLFRQGNNSREVFIMMAESYPNRAPELDTIQRWKESSTREK</sequence>
<comment type="caution">
    <text evidence="1">The sequence shown here is derived from an EMBL/GenBank/DDBJ whole genome shotgun (WGS) entry which is preliminary data.</text>
</comment>
<reference evidence="1 2" key="1">
    <citation type="submission" date="2019-03" db="EMBL/GenBank/DDBJ databases">
        <title>Single cell metagenomics reveals metabolic interactions within the superorganism composed of flagellate Streblomastix strix and complex community of Bacteroidetes bacteria on its surface.</title>
        <authorList>
            <person name="Treitli S.C."/>
            <person name="Kolisko M."/>
            <person name="Husnik F."/>
            <person name="Keeling P."/>
            <person name="Hampl V."/>
        </authorList>
    </citation>
    <scope>NUCLEOTIDE SEQUENCE [LARGE SCALE GENOMIC DNA]</scope>
    <source>
        <strain evidence="1">ST1C</strain>
    </source>
</reference>
<dbReference type="Proteomes" id="UP000324800">
    <property type="component" value="Unassembled WGS sequence"/>
</dbReference>
<protein>
    <submittedName>
        <fullName evidence="1">Uncharacterized protein</fullName>
    </submittedName>
</protein>